<proteinExistence type="predicted"/>
<evidence type="ECO:0000256" key="1">
    <source>
        <dbReference type="PROSITE-ProRule" id="PRU00339"/>
    </source>
</evidence>
<dbReference type="PANTHER" id="PTHR41773:SF1">
    <property type="entry name" value="RELA_SPOT DOMAIN-CONTAINING PROTEIN"/>
    <property type="match status" value="1"/>
</dbReference>
<dbReference type="InterPro" id="IPR011990">
    <property type="entry name" value="TPR-like_helical_dom_sf"/>
</dbReference>
<protein>
    <submittedName>
        <fullName evidence="4">Tetratricopeptide repeat protein</fullName>
    </submittedName>
</protein>
<dbReference type="Gene3D" id="1.25.40.10">
    <property type="entry name" value="Tetratricopeptide repeat domain"/>
    <property type="match status" value="1"/>
</dbReference>
<evidence type="ECO:0000259" key="3">
    <source>
        <dbReference type="SMART" id="SM00954"/>
    </source>
</evidence>
<dbReference type="EMBL" id="CP092109">
    <property type="protein sequence ID" value="UWZ80197.1"/>
    <property type="molecule type" value="Genomic_DNA"/>
</dbReference>
<dbReference type="RefSeq" id="WP_260748554.1">
    <property type="nucleotide sequence ID" value="NZ_CP092109.1"/>
</dbReference>
<dbReference type="Gene3D" id="1.10.287.860">
    <property type="entry name" value="Nucleotidyltransferase"/>
    <property type="match status" value="1"/>
</dbReference>
<dbReference type="Pfam" id="PF00515">
    <property type="entry name" value="TPR_1"/>
    <property type="match status" value="1"/>
</dbReference>
<dbReference type="Proteomes" id="UP001060414">
    <property type="component" value="Chromosome"/>
</dbReference>
<dbReference type="PANTHER" id="PTHR41773">
    <property type="entry name" value="GTP PYROPHOSPHATASE-RELATED"/>
    <property type="match status" value="1"/>
</dbReference>
<keyword evidence="5" id="KW-1185">Reference proteome</keyword>
<name>A0ABY5ZQH6_9BACT</name>
<feature type="repeat" description="TPR" evidence="1">
    <location>
        <begin position="306"/>
        <end position="339"/>
    </location>
</feature>
<dbReference type="Gene3D" id="3.30.460.10">
    <property type="entry name" value="Beta Polymerase, domain 2"/>
    <property type="match status" value="1"/>
</dbReference>
<dbReference type="SUPFAM" id="SSF81301">
    <property type="entry name" value="Nucleotidyltransferase"/>
    <property type="match status" value="1"/>
</dbReference>
<dbReference type="InterPro" id="IPR019734">
    <property type="entry name" value="TPR_rpt"/>
</dbReference>
<evidence type="ECO:0000313" key="4">
    <source>
        <dbReference type="EMBL" id="UWZ80197.1"/>
    </source>
</evidence>
<dbReference type="InterPro" id="IPR007685">
    <property type="entry name" value="RelA_SpoT"/>
</dbReference>
<dbReference type="SMART" id="SM00028">
    <property type="entry name" value="TPR"/>
    <property type="match status" value="3"/>
</dbReference>
<organism evidence="4 5">
    <name type="scientific">Geoalkalibacter halelectricus</name>
    <dbReference type="NCBI Taxonomy" id="2847045"/>
    <lineage>
        <taxon>Bacteria</taxon>
        <taxon>Pseudomonadati</taxon>
        <taxon>Thermodesulfobacteriota</taxon>
        <taxon>Desulfuromonadia</taxon>
        <taxon>Desulfuromonadales</taxon>
        <taxon>Geoalkalibacteraceae</taxon>
        <taxon>Geoalkalibacter</taxon>
    </lineage>
</organism>
<sequence length="422" mass="47346">MVENKGLLGSSAKDKAGSGAPPLEQLRLQYQGHCGRWEEVLLDIHRRIRALLERHGYSPTIKYRVKRFENFYEKLNRAERGGSGSDPPAVSDLLGLRIICPFLEDIDGVERLITENFPIIEVERKGAQHSFREFGYDSVHLLMRLDGPARLHLSGARSVCEIQLRTTLQDAWAEVEHELVYKSTIALPKESVKRKLAALNAILTLSDLMFQEIRDFQKEIRKRDEQRRTKLGPALPMPGCLGLPEGAEEGSEDLGFPLLSVAGAAGGNLEKAMLAALDAHSRGELEAAINLYGRILEMKLDGKIRALVYNHRGMARFAVGDYRQALQDFSQVLRFDGANHRAYANRGLCYRLLGRLQQSLKDYEKAVEMAPAALDGFWGRAQTCYEMGLLTRALADCEKVLSLKDDFAPARQLAQAIRHSMF</sequence>
<feature type="repeat" description="TPR" evidence="1">
    <location>
        <begin position="340"/>
        <end position="373"/>
    </location>
</feature>
<dbReference type="SMART" id="SM00954">
    <property type="entry name" value="RelA_SpoT"/>
    <property type="match status" value="1"/>
</dbReference>
<dbReference type="SUPFAM" id="SSF48452">
    <property type="entry name" value="TPR-like"/>
    <property type="match status" value="1"/>
</dbReference>
<dbReference type="CDD" id="cd05399">
    <property type="entry name" value="NT_Rel-Spo_like"/>
    <property type="match status" value="1"/>
</dbReference>
<evidence type="ECO:0000256" key="2">
    <source>
        <dbReference type="SAM" id="MobiDB-lite"/>
    </source>
</evidence>
<dbReference type="PROSITE" id="PS50005">
    <property type="entry name" value="TPR"/>
    <property type="match status" value="2"/>
</dbReference>
<dbReference type="Pfam" id="PF04607">
    <property type="entry name" value="RelA_SpoT"/>
    <property type="match status" value="1"/>
</dbReference>
<dbReference type="PROSITE" id="PS50293">
    <property type="entry name" value="TPR_REGION"/>
    <property type="match status" value="1"/>
</dbReference>
<keyword evidence="1" id="KW-0802">TPR repeat</keyword>
<reference evidence="4" key="1">
    <citation type="journal article" date="2022" name="Environ. Microbiol.">
        <title>Geoalkalibacter halelectricus SAP #1 sp. nov. possessing extracellular electron transfer and mineral#reducing capabilities from a haloalkaline environment.</title>
        <authorList>
            <person name="Yadav S."/>
            <person name="Singh R."/>
            <person name="Sundharam S.S."/>
            <person name="Chaudhary S."/>
            <person name="Krishnamurthi S."/>
            <person name="Patil S.A."/>
        </authorList>
    </citation>
    <scope>NUCLEOTIDE SEQUENCE</scope>
    <source>
        <strain evidence="4">SAP-1</strain>
    </source>
</reference>
<feature type="domain" description="RelA/SpoT" evidence="3">
    <location>
        <begin position="63"/>
        <end position="187"/>
    </location>
</feature>
<dbReference type="InterPro" id="IPR043519">
    <property type="entry name" value="NT_sf"/>
</dbReference>
<accession>A0ABY5ZQH6</accession>
<evidence type="ECO:0000313" key="5">
    <source>
        <dbReference type="Proteomes" id="UP001060414"/>
    </source>
</evidence>
<gene>
    <name evidence="4" type="ORF">L9S41_02080</name>
</gene>
<feature type="region of interest" description="Disordered" evidence="2">
    <location>
        <begin position="1"/>
        <end position="20"/>
    </location>
</feature>